<sequence>MPLKGDAFRPAPDADANAATLLKADGYVIGKEAGLFGTPHIAGDRRAQQGCGLGG</sequence>
<accession>A0A8K0V6E3</accession>
<reference evidence="1" key="1">
    <citation type="submission" date="2021-01" db="EMBL/GenBank/DDBJ databases">
        <title>Tabrizicola alba sp. nov. a motile alkaliphilic bacterium isolated from a soda lake.</title>
        <authorList>
            <person name="Szuroczki S."/>
            <person name="Abbaszade G."/>
            <person name="Schumann P."/>
            <person name="Toth E."/>
        </authorList>
    </citation>
    <scope>NUCLEOTIDE SEQUENCE</scope>
    <source>
        <strain evidence="1">DMG-N-6</strain>
    </source>
</reference>
<gene>
    <name evidence="1" type="ORF">JL811_05065</name>
</gene>
<dbReference type="EMBL" id="JAESVN010000002">
    <property type="protein sequence ID" value="MBL4916584.1"/>
    <property type="molecule type" value="Genomic_DNA"/>
</dbReference>
<organism evidence="1 2">
    <name type="scientific">Szabonella alba</name>
    <dbReference type="NCBI Taxonomy" id="2804194"/>
    <lineage>
        <taxon>Bacteria</taxon>
        <taxon>Pseudomonadati</taxon>
        <taxon>Pseudomonadota</taxon>
        <taxon>Alphaproteobacteria</taxon>
        <taxon>Rhodobacterales</taxon>
        <taxon>Paracoccaceae</taxon>
        <taxon>Szabonella</taxon>
    </lineage>
</organism>
<protein>
    <submittedName>
        <fullName evidence="1">Uncharacterized protein</fullName>
    </submittedName>
</protein>
<dbReference type="AlphaFoldDB" id="A0A8K0V6E3"/>
<evidence type="ECO:0000313" key="1">
    <source>
        <dbReference type="EMBL" id="MBL4916584.1"/>
    </source>
</evidence>
<comment type="caution">
    <text evidence="1">The sequence shown here is derived from an EMBL/GenBank/DDBJ whole genome shotgun (WGS) entry which is preliminary data.</text>
</comment>
<keyword evidence="2" id="KW-1185">Reference proteome</keyword>
<proteinExistence type="predicted"/>
<evidence type="ECO:0000313" key="2">
    <source>
        <dbReference type="Proteomes" id="UP000648908"/>
    </source>
</evidence>
<dbReference type="RefSeq" id="WP_202687413.1">
    <property type="nucleotide sequence ID" value="NZ_JAESVN010000002.1"/>
</dbReference>
<dbReference type="Proteomes" id="UP000648908">
    <property type="component" value="Unassembled WGS sequence"/>
</dbReference>
<name>A0A8K0V6E3_9RHOB</name>